<dbReference type="OrthoDB" id="5835829at2759"/>
<organism evidence="7 8">
    <name type="scientific">Punica granatum</name>
    <name type="common">Pomegranate</name>
    <dbReference type="NCBI Taxonomy" id="22663"/>
    <lineage>
        <taxon>Eukaryota</taxon>
        <taxon>Viridiplantae</taxon>
        <taxon>Streptophyta</taxon>
        <taxon>Embryophyta</taxon>
        <taxon>Tracheophyta</taxon>
        <taxon>Spermatophyta</taxon>
        <taxon>Magnoliopsida</taxon>
        <taxon>eudicotyledons</taxon>
        <taxon>Gunneridae</taxon>
        <taxon>Pentapetalae</taxon>
        <taxon>rosids</taxon>
        <taxon>malvids</taxon>
        <taxon>Myrtales</taxon>
        <taxon>Lythraceae</taxon>
        <taxon>Punica</taxon>
    </lineage>
</organism>
<reference evidence="8" key="1">
    <citation type="journal article" date="2017" name="Plant J.">
        <title>The pomegranate (Punica granatum L.) genome and the genomics of punicalagin biosynthesis.</title>
        <authorList>
            <person name="Qin G."/>
            <person name="Xu C."/>
            <person name="Ming R."/>
            <person name="Tang H."/>
            <person name="Guyot R."/>
            <person name="Kramer E.M."/>
            <person name="Hu Y."/>
            <person name="Yi X."/>
            <person name="Qi Y."/>
            <person name="Xu X."/>
            <person name="Gao Z."/>
            <person name="Pan H."/>
            <person name="Jian J."/>
            <person name="Tian Y."/>
            <person name="Yue Z."/>
            <person name="Xu Y."/>
        </authorList>
    </citation>
    <scope>NUCLEOTIDE SEQUENCE [LARGE SCALE GENOMIC DNA]</scope>
    <source>
        <strain evidence="8">cv. Dabenzi</strain>
    </source>
</reference>
<evidence type="ECO:0000313" key="8">
    <source>
        <dbReference type="Proteomes" id="UP000197138"/>
    </source>
</evidence>
<keyword evidence="3 4" id="KW-0808">Transferase</keyword>
<proteinExistence type="inferred from homology"/>
<dbReference type="InterPro" id="IPR035595">
    <property type="entry name" value="UDP_glycos_trans_CS"/>
</dbReference>
<name>A0A218VXR8_PUNGR</name>
<evidence type="ECO:0000313" key="9">
    <source>
        <dbReference type="Proteomes" id="UP000515151"/>
    </source>
</evidence>
<protein>
    <recommendedName>
        <fullName evidence="5">Glycosyltransferase</fullName>
        <ecNumber evidence="5">2.4.1.-</ecNumber>
    </recommendedName>
</protein>
<reference evidence="10" key="4">
    <citation type="submission" date="2025-04" db="UniProtKB">
        <authorList>
            <consortium name="RefSeq"/>
        </authorList>
    </citation>
    <scope>IDENTIFICATION</scope>
    <source>
        <tissue evidence="10">Leaf</tissue>
    </source>
</reference>
<evidence type="ECO:0000313" key="7">
    <source>
        <dbReference type="EMBL" id="OWM65008.1"/>
    </source>
</evidence>
<dbReference type="PROSITE" id="PS00375">
    <property type="entry name" value="UDPGT"/>
    <property type="match status" value="1"/>
</dbReference>
<dbReference type="FunFam" id="3.40.50.2000:FF:000060">
    <property type="entry name" value="Glycosyltransferase"/>
    <property type="match status" value="1"/>
</dbReference>
<accession>A0A218VXR8</accession>
<dbReference type="GO" id="GO:0035251">
    <property type="term" value="F:UDP-glucosyltransferase activity"/>
    <property type="evidence" value="ECO:0007669"/>
    <property type="project" value="TreeGrafter"/>
</dbReference>
<gene>
    <name evidence="10" type="primary">LOC116202777</name>
    <name evidence="7" type="ORF">CDL15_Pgr028726</name>
</gene>
<dbReference type="SUPFAM" id="SSF53756">
    <property type="entry name" value="UDP-Glycosyltransferase/glycogen phosphorylase"/>
    <property type="match status" value="1"/>
</dbReference>
<evidence type="ECO:0000313" key="10">
    <source>
        <dbReference type="RefSeq" id="XP_031390248.1"/>
    </source>
</evidence>
<evidence type="ECO:0000256" key="6">
    <source>
        <dbReference type="SAM" id="MobiDB-lite"/>
    </source>
</evidence>
<dbReference type="Pfam" id="PF00201">
    <property type="entry name" value="UDPGT"/>
    <property type="match status" value="1"/>
</dbReference>
<dbReference type="EMBL" id="MTKT01005739">
    <property type="protein sequence ID" value="OWM65008.1"/>
    <property type="molecule type" value="Genomic_DNA"/>
</dbReference>
<dbReference type="Gene3D" id="3.40.50.2000">
    <property type="entry name" value="Glycogen Phosphorylase B"/>
    <property type="match status" value="3"/>
</dbReference>
<reference evidence="7" key="2">
    <citation type="submission" date="2017-06" db="EMBL/GenBank/DDBJ databases">
        <title>The pomegranate genome and the genomics of punicalagin biosynthesis.</title>
        <authorList>
            <person name="Xu C."/>
        </authorList>
    </citation>
    <scope>NUCLEOTIDE SEQUENCE [LARGE SCALE GENOMIC DNA]</scope>
    <source>
        <tissue evidence="7">Fresh leaf</tissue>
    </source>
</reference>
<dbReference type="PANTHER" id="PTHR48047">
    <property type="entry name" value="GLYCOSYLTRANSFERASE"/>
    <property type="match status" value="1"/>
</dbReference>
<dbReference type="Proteomes" id="UP000515151">
    <property type="component" value="Chromosome 4"/>
</dbReference>
<keyword evidence="9" id="KW-1185">Reference proteome</keyword>
<feature type="compositionally biased region" description="Gly residues" evidence="6">
    <location>
        <begin position="175"/>
        <end position="196"/>
    </location>
</feature>
<evidence type="ECO:0000256" key="2">
    <source>
        <dbReference type="ARBA" id="ARBA00022676"/>
    </source>
</evidence>
<dbReference type="RefSeq" id="XP_031390248.1">
    <property type="nucleotide sequence ID" value="XM_031534388.1"/>
</dbReference>
<dbReference type="EC" id="2.4.1.-" evidence="5"/>
<dbReference type="Proteomes" id="UP000197138">
    <property type="component" value="Unassembled WGS sequence"/>
</dbReference>
<dbReference type="GeneID" id="116202777"/>
<reference evidence="9" key="3">
    <citation type="journal article" date="2020" name="Plant Biotechnol. J.">
        <title>The pomegranate (Punica granatum L.) draft genome dissects genetic divergence between soft- and hard-seeded cultivars.</title>
        <authorList>
            <person name="Luo X."/>
            <person name="Li H."/>
            <person name="Wu Z."/>
            <person name="Yao W."/>
            <person name="Zhao P."/>
            <person name="Cao D."/>
            <person name="Yu H."/>
            <person name="Li K."/>
            <person name="Poudel K."/>
            <person name="Zhao D."/>
            <person name="Zhang F."/>
            <person name="Xia X."/>
            <person name="Chen L."/>
            <person name="Wang Q."/>
            <person name="Jing D."/>
            <person name="Cao S."/>
        </authorList>
    </citation>
    <scope>NUCLEOTIDE SEQUENCE [LARGE SCALE GENOMIC DNA]</scope>
</reference>
<dbReference type="PANTHER" id="PTHR48047:SF197">
    <property type="entry name" value="SCOPOLETIN GLUCOSYLTRANSFERASE-LIKE"/>
    <property type="match status" value="1"/>
</dbReference>
<feature type="region of interest" description="Disordered" evidence="6">
    <location>
        <begin position="167"/>
        <end position="201"/>
    </location>
</feature>
<evidence type="ECO:0000256" key="5">
    <source>
        <dbReference type="RuleBase" id="RU362057"/>
    </source>
</evidence>
<comment type="similarity">
    <text evidence="1 4">Belongs to the UDP-glycosyltransferase family.</text>
</comment>
<dbReference type="CDD" id="cd03784">
    <property type="entry name" value="GT1_Gtf-like"/>
    <property type="match status" value="1"/>
</dbReference>
<evidence type="ECO:0000256" key="4">
    <source>
        <dbReference type="RuleBase" id="RU003718"/>
    </source>
</evidence>
<sequence length="474" mass="51121">MPSGEIFVVTAYGQGHVQPCLELCRHLISRDYHATLVVSSNLFSTIPSSFSSHPLVSVAQISSPPMGPPDPSAPQQANQELLAHLSARSSDPESPRALCAIVDFPMGWTKESFLKYGIPVVGFFTFGACAAAMEWGAWKAQAGDLRPGESRSIPGLSEEMAITYWDLKRKPGGPPRGGGGGPKPPGGGGGGGGGPVPGVRPPWVPQVEGSVALMFNTCDILERPFLEYMEAQMGIPAWGVGPLLPEQFWKSSDTLVRDREIRQHSRPSNYSEEEVIQWLDSKPSGSVLYVAFGSELTPSMEEYPELAGALEESGQPFIWAVQSKSGTSGYFPHGLDTKVGDRGLVISGWAPQLLILSHQSTGGFLSHCGWNSTAEALGRGVPILAWPIRGDQHFNAKLVVNHLKVGYRVANDLSEIVRKDDIAKGIERLMGDGEIHRRAAQLKASFRSGFPASSMAALDAFGEFIVSQKMDKHY</sequence>
<evidence type="ECO:0000256" key="1">
    <source>
        <dbReference type="ARBA" id="ARBA00009995"/>
    </source>
</evidence>
<evidence type="ECO:0000256" key="3">
    <source>
        <dbReference type="ARBA" id="ARBA00022679"/>
    </source>
</evidence>
<dbReference type="InterPro" id="IPR002213">
    <property type="entry name" value="UDP_glucos_trans"/>
</dbReference>
<keyword evidence="2 4" id="KW-0328">Glycosyltransferase</keyword>
<dbReference type="AlphaFoldDB" id="A0A218VXR8"/>